<feature type="domain" description="DNA replication/recombination mediator RecO N-terminal" evidence="4">
    <location>
        <begin position="1"/>
        <end position="69"/>
    </location>
</feature>
<keyword evidence="1" id="KW-0227">DNA damage</keyword>
<protein>
    <submittedName>
        <fullName evidence="5">Repair protein RecO protein</fullName>
    </submittedName>
</protein>
<accession>A0A0G0ZC13</accession>
<evidence type="ECO:0000313" key="6">
    <source>
        <dbReference type="Proteomes" id="UP000034951"/>
    </source>
</evidence>
<evidence type="ECO:0000256" key="2">
    <source>
        <dbReference type="ARBA" id="ARBA00023172"/>
    </source>
</evidence>
<keyword evidence="3" id="KW-0234">DNA repair</keyword>
<dbReference type="PANTHER" id="PTHR33991:SF1">
    <property type="entry name" value="DNA REPAIR PROTEIN RECO"/>
    <property type="match status" value="1"/>
</dbReference>
<dbReference type="InterPro" id="IPR003717">
    <property type="entry name" value="RecO"/>
</dbReference>
<gene>
    <name evidence="5" type="ORF">UV10_C0005G0011</name>
</gene>
<proteinExistence type="predicted"/>
<sequence>MTTYQTNAIILKRENIFEADRAYHLYTEDFGKVRAVAGSVRKINAKLTGHLEPFNFAWVELMSKKGGNLFITTALSHGSLLKSGAGPNQIALFTKMSEFAYLMLKEPQKDDKLWNFIFENFLKANDVKTGAADDFLREFKSGFVEIMGFGDNFERARYYLSDFEVL</sequence>
<dbReference type="Pfam" id="PF11967">
    <property type="entry name" value="RecO_N"/>
    <property type="match status" value="1"/>
</dbReference>
<evidence type="ECO:0000259" key="4">
    <source>
        <dbReference type="Pfam" id="PF11967"/>
    </source>
</evidence>
<dbReference type="InterPro" id="IPR012340">
    <property type="entry name" value="NA-bd_OB-fold"/>
</dbReference>
<dbReference type="EMBL" id="LCDE01000005">
    <property type="protein sequence ID" value="KKS46242.1"/>
    <property type="molecule type" value="Genomic_DNA"/>
</dbReference>
<name>A0A0G0ZC13_9BACT</name>
<dbReference type="Proteomes" id="UP000034951">
    <property type="component" value="Unassembled WGS sequence"/>
</dbReference>
<dbReference type="PANTHER" id="PTHR33991">
    <property type="entry name" value="DNA REPAIR PROTEIN RECO"/>
    <property type="match status" value="1"/>
</dbReference>
<dbReference type="GO" id="GO:0043590">
    <property type="term" value="C:bacterial nucleoid"/>
    <property type="evidence" value="ECO:0007669"/>
    <property type="project" value="TreeGrafter"/>
</dbReference>
<dbReference type="GO" id="GO:0006302">
    <property type="term" value="P:double-strand break repair"/>
    <property type="evidence" value="ECO:0007669"/>
    <property type="project" value="TreeGrafter"/>
</dbReference>
<dbReference type="AlphaFoldDB" id="A0A0G0ZC13"/>
<evidence type="ECO:0000256" key="1">
    <source>
        <dbReference type="ARBA" id="ARBA00022763"/>
    </source>
</evidence>
<reference evidence="5 6" key="1">
    <citation type="journal article" date="2015" name="Nature">
        <title>rRNA introns, odd ribosomes, and small enigmatic genomes across a large radiation of phyla.</title>
        <authorList>
            <person name="Brown C.T."/>
            <person name="Hug L.A."/>
            <person name="Thomas B.C."/>
            <person name="Sharon I."/>
            <person name="Castelle C.J."/>
            <person name="Singh A."/>
            <person name="Wilkins M.J."/>
            <person name="Williams K.H."/>
            <person name="Banfield J.F."/>
        </authorList>
    </citation>
    <scope>NUCLEOTIDE SEQUENCE [LARGE SCALE GENOMIC DNA]</scope>
</reference>
<dbReference type="SUPFAM" id="SSF50249">
    <property type="entry name" value="Nucleic acid-binding proteins"/>
    <property type="match status" value="1"/>
</dbReference>
<keyword evidence="2" id="KW-0233">DNA recombination</keyword>
<evidence type="ECO:0000256" key="3">
    <source>
        <dbReference type="ARBA" id="ARBA00023204"/>
    </source>
</evidence>
<organism evidence="5 6">
    <name type="scientific">Candidatus Azambacteria bacterium GW2011_GWA1_42_19</name>
    <dbReference type="NCBI Taxonomy" id="1618609"/>
    <lineage>
        <taxon>Bacteria</taxon>
        <taxon>Candidatus Azamiibacteriota</taxon>
    </lineage>
</organism>
<dbReference type="Gene3D" id="2.40.50.140">
    <property type="entry name" value="Nucleic acid-binding proteins"/>
    <property type="match status" value="1"/>
</dbReference>
<dbReference type="InterPro" id="IPR022572">
    <property type="entry name" value="DNA_rep/recomb_RecO_N"/>
</dbReference>
<comment type="caution">
    <text evidence="5">The sequence shown here is derived from an EMBL/GenBank/DDBJ whole genome shotgun (WGS) entry which is preliminary data.</text>
</comment>
<dbReference type="GO" id="GO:0006310">
    <property type="term" value="P:DNA recombination"/>
    <property type="evidence" value="ECO:0007669"/>
    <property type="project" value="UniProtKB-KW"/>
</dbReference>
<evidence type="ECO:0000313" key="5">
    <source>
        <dbReference type="EMBL" id="KKS46242.1"/>
    </source>
</evidence>